<dbReference type="PANTHER" id="PTHR48104">
    <property type="entry name" value="METACASPASE-4"/>
    <property type="match status" value="1"/>
</dbReference>
<dbReference type="AlphaFoldDB" id="A0A8J7DN80"/>
<comment type="caution">
    <text evidence="3">The sequence shown here is derived from an EMBL/GenBank/DDBJ whole genome shotgun (WGS) entry which is preliminary data.</text>
</comment>
<dbReference type="Pfam" id="PF00656">
    <property type="entry name" value="Peptidase_C14"/>
    <property type="match status" value="1"/>
</dbReference>
<dbReference type="GO" id="GO:0006508">
    <property type="term" value="P:proteolysis"/>
    <property type="evidence" value="ECO:0007669"/>
    <property type="project" value="InterPro"/>
</dbReference>
<gene>
    <name evidence="3" type="ORF">IQ241_21730</name>
</gene>
<organism evidence="3 4">
    <name type="scientific">Vasconcelosia minhoensis LEGE 07310</name>
    <dbReference type="NCBI Taxonomy" id="915328"/>
    <lineage>
        <taxon>Bacteria</taxon>
        <taxon>Bacillati</taxon>
        <taxon>Cyanobacteriota</taxon>
        <taxon>Cyanophyceae</taxon>
        <taxon>Nodosilineales</taxon>
        <taxon>Cymatolegaceae</taxon>
        <taxon>Vasconcelosia</taxon>
        <taxon>Vasconcelosia minhoensis</taxon>
    </lineage>
</organism>
<dbReference type="InterPro" id="IPR006311">
    <property type="entry name" value="TAT_signal"/>
</dbReference>
<dbReference type="RefSeq" id="WP_193911282.1">
    <property type="nucleotide sequence ID" value="NZ_JADEXG010000071.1"/>
</dbReference>
<dbReference type="Gene3D" id="3.40.50.1460">
    <property type="match status" value="1"/>
</dbReference>
<dbReference type="PROSITE" id="PS51318">
    <property type="entry name" value="TAT"/>
    <property type="match status" value="1"/>
</dbReference>
<dbReference type="InterPro" id="IPR025493">
    <property type="entry name" value="DUF4384"/>
</dbReference>
<dbReference type="Proteomes" id="UP000636505">
    <property type="component" value="Unassembled WGS sequence"/>
</dbReference>
<dbReference type="InterPro" id="IPR050452">
    <property type="entry name" value="Metacaspase"/>
</dbReference>
<accession>A0A8J7DN80</accession>
<dbReference type="InterPro" id="IPR029030">
    <property type="entry name" value="Caspase-like_dom_sf"/>
</dbReference>
<dbReference type="InterPro" id="IPR011600">
    <property type="entry name" value="Pept_C14_caspase"/>
</dbReference>
<dbReference type="EMBL" id="JADEXG010000071">
    <property type="protein sequence ID" value="MBE9079881.1"/>
    <property type="molecule type" value="Genomic_DNA"/>
</dbReference>
<dbReference type="PANTHER" id="PTHR48104:SF30">
    <property type="entry name" value="METACASPASE-1"/>
    <property type="match status" value="1"/>
</dbReference>
<evidence type="ECO:0000259" key="1">
    <source>
        <dbReference type="Pfam" id="PF00656"/>
    </source>
</evidence>
<evidence type="ECO:0000313" key="3">
    <source>
        <dbReference type="EMBL" id="MBE9079881.1"/>
    </source>
</evidence>
<dbReference type="GO" id="GO:0004197">
    <property type="term" value="F:cysteine-type endopeptidase activity"/>
    <property type="evidence" value="ECO:0007669"/>
    <property type="project" value="InterPro"/>
</dbReference>
<feature type="domain" description="Peptidase C14 caspase" evidence="1">
    <location>
        <begin position="44"/>
        <end position="323"/>
    </location>
</feature>
<sequence length="769" mass="82579">MSRMKRRHFLQFAGSSLAALGLSQLDFLTQADRYGRVLAQSTPRKLALLVGINDYDFANADLQGCLTDVELQYELLVNRFGFNPVDIVKVADNEDLQPNRETILRVFQEHLVEQVKPGDVVVFHYSGHGSRVLDPNPVYEGSEFNGTIVPNDPLPEIEAGPGELIVPDIMGRTLFLLMRSVQTDNLTAILDSCHSGGGLRGNTIVRAAPERTSRGSMTLKAVQTEFDFQEQLRSKLDLSDDDFQAARQAGVARGLGIGSAQFSELAQDMAFNGFHAGAFTYLMTRYLWQMTGGTSASAVQVALERSTRAAAATRDRAQVPKFQAAPGSNGEQQPIYFTAPLKGPAEAVVTNVTGEEIEFWLGGVSPQFLDLSEGEAVFTVLGDNREPLGEIVYKGRTGLSGYGQPVTGSSAEIEVGMFLREKVVGLPPNPQLIIGVDPSLGEDVALAQTELNAALVSEQTGQSRIAASPVDQETAFDYLIGRMTPDYAQQIAEDYDNVEVPPVGRILLFTPTLELVAESFGQVDESVRGAVVRLKARLKALLANKLLASLAGTTTELRVEGEIFSANRNGARLPFGQPQGQSRELSRTLTSTIEPFQSGENIQIRVANHHSDQALYLSCIVIGSDGSMTVIYPTQWDAPDDAALVSPNSELVIPQSGDSPFQVCGSGYFEILTLMSTGSLRNALRGLQEIAAARGTTRGNLALEGDQSLEVLNELLGDVDSLSRGTRGAGLNTAVSSNRTAVDGRAIAAFSSVLEVAETNAGVTECGTA</sequence>
<dbReference type="GO" id="GO:0005737">
    <property type="term" value="C:cytoplasm"/>
    <property type="evidence" value="ECO:0007669"/>
    <property type="project" value="TreeGrafter"/>
</dbReference>
<protein>
    <submittedName>
        <fullName evidence="3">Caspase family protein</fullName>
    </submittedName>
</protein>
<keyword evidence="4" id="KW-1185">Reference proteome</keyword>
<name>A0A8J7DN80_9CYAN</name>
<dbReference type="Pfam" id="PF14326">
    <property type="entry name" value="DUF4384"/>
    <property type="match status" value="1"/>
</dbReference>
<dbReference type="SUPFAM" id="SSF52129">
    <property type="entry name" value="Caspase-like"/>
    <property type="match status" value="1"/>
</dbReference>
<evidence type="ECO:0000259" key="2">
    <source>
        <dbReference type="Pfam" id="PF14326"/>
    </source>
</evidence>
<proteinExistence type="predicted"/>
<reference evidence="3" key="1">
    <citation type="submission" date="2020-10" db="EMBL/GenBank/DDBJ databases">
        <authorList>
            <person name="Castelo-Branco R."/>
            <person name="Eusebio N."/>
            <person name="Adriana R."/>
            <person name="Vieira A."/>
            <person name="Brugerolle De Fraissinette N."/>
            <person name="Rezende De Castro R."/>
            <person name="Schneider M.P."/>
            <person name="Vasconcelos V."/>
            <person name="Leao P.N."/>
        </authorList>
    </citation>
    <scope>NUCLEOTIDE SEQUENCE</scope>
    <source>
        <strain evidence="3">LEGE 07310</strain>
    </source>
</reference>
<feature type="domain" description="DUF4384" evidence="2">
    <location>
        <begin position="596"/>
        <end position="674"/>
    </location>
</feature>
<evidence type="ECO:0000313" key="4">
    <source>
        <dbReference type="Proteomes" id="UP000636505"/>
    </source>
</evidence>